<reference evidence="1 2" key="1">
    <citation type="submission" date="2019-06" db="EMBL/GenBank/DDBJ databases">
        <title>Sequencing the genomes of 1000 actinobacteria strains.</title>
        <authorList>
            <person name="Klenk H.-P."/>
        </authorList>
    </citation>
    <scope>NUCLEOTIDE SEQUENCE [LARGE SCALE GENOMIC DNA]</scope>
    <source>
        <strain evidence="1 2">DSM 20427</strain>
    </source>
</reference>
<dbReference type="AlphaFoldDB" id="A0A4Y3UM75"/>
<evidence type="ECO:0000313" key="2">
    <source>
        <dbReference type="Proteomes" id="UP000319804"/>
    </source>
</evidence>
<gene>
    <name evidence="1" type="ORF">FHX68_2821</name>
</gene>
<organism evidence="1 2">
    <name type="scientific">Microbacterium lacticum</name>
    <dbReference type="NCBI Taxonomy" id="33885"/>
    <lineage>
        <taxon>Bacteria</taxon>
        <taxon>Bacillati</taxon>
        <taxon>Actinomycetota</taxon>
        <taxon>Actinomycetes</taxon>
        <taxon>Micrococcales</taxon>
        <taxon>Microbacteriaceae</taxon>
        <taxon>Microbacterium</taxon>
    </lineage>
</organism>
<proteinExistence type="predicted"/>
<evidence type="ECO:0000313" key="1">
    <source>
        <dbReference type="EMBL" id="TQM90967.1"/>
    </source>
</evidence>
<comment type="caution">
    <text evidence="1">The sequence shown here is derived from an EMBL/GenBank/DDBJ whole genome shotgun (WGS) entry which is preliminary data.</text>
</comment>
<name>A0A4Y3UM75_9MICO</name>
<dbReference type="Proteomes" id="UP000319804">
    <property type="component" value="Unassembled WGS sequence"/>
</dbReference>
<sequence length="163" mass="17255">MKLASPIPFLRHHALKLGAGALLIATLGVGIASLTVANAAASDADAATRSLSAQVSHESDTFGNEVVQSRARTIIESDGSGSALLIEPRYAFAPLHYDTTSITFERADGDPVVGKFETRQTDAGLELVATGVPSGDYRVVVEQLRPSEIPTPLVFFVEIHRVS</sequence>
<accession>A0A4Y3UM75</accession>
<protein>
    <submittedName>
        <fullName evidence="1">Uncharacterized protein</fullName>
    </submittedName>
</protein>
<keyword evidence="2" id="KW-1185">Reference proteome</keyword>
<dbReference type="RefSeq" id="WP_141381260.1">
    <property type="nucleotide sequence ID" value="NZ_BJNA01000058.1"/>
</dbReference>
<dbReference type="EMBL" id="VFPS01000006">
    <property type="protein sequence ID" value="TQM90967.1"/>
    <property type="molecule type" value="Genomic_DNA"/>
</dbReference>